<dbReference type="EMBL" id="GG679132">
    <property type="protein sequence ID" value="EER08271.1"/>
    <property type="molecule type" value="Genomic_DNA"/>
</dbReference>
<reference evidence="4 5" key="1">
    <citation type="submission" date="2008-07" db="EMBL/GenBank/DDBJ databases">
        <authorList>
            <person name="El-Sayed N."/>
            <person name="Caler E."/>
            <person name="Inman J."/>
            <person name="Amedeo P."/>
            <person name="Hass B."/>
            <person name="Wortman J."/>
        </authorList>
    </citation>
    <scope>NUCLEOTIDE SEQUENCE [LARGE SCALE GENOMIC DNA]</scope>
    <source>
        <strain evidence="5">ATCC 50983 / TXsc</strain>
    </source>
</reference>
<dbReference type="OrthoDB" id="498611at2759"/>
<dbReference type="SUPFAM" id="SSF53067">
    <property type="entry name" value="Actin-like ATPase domain"/>
    <property type="match status" value="1"/>
</dbReference>
<dbReference type="Pfam" id="PF03630">
    <property type="entry name" value="Fumble"/>
    <property type="match status" value="1"/>
</dbReference>
<dbReference type="GO" id="GO:0005829">
    <property type="term" value="C:cytosol"/>
    <property type="evidence" value="ECO:0007669"/>
    <property type="project" value="TreeGrafter"/>
</dbReference>
<accession>C5L4T0</accession>
<keyword evidence="1" id="KW-0547">Nucleotide-binding</keyword>
<organism evidence="5">
    <name type="scientific">Perkinsus marinus (strain ATCC 50983 / TXsc)</name>
    <dbReference type="NCBI Taxonomy" id="423536"/>
    <lineage>
        <taxon>Eukaryota</taxon>
        <taxon>Sar</taxon>
        <taxon>Alveolata</taxon>
        <taxon>Perkinsozoa</taxon>
        <taxon>Perkinsea</taxon>
        <taxon>Perkinsida</taxon>
        <taxon>Perkinsidae</taxon>
        <taxon>Perkinsus</taxon>
    </lineage>
</organism>
<dbReference type="GO" id="GO:0005524">
    <property type="term" value="F:ATP binding"/>
    <property type="evidence" value="ECO:0007669"/>
    <property type="project" value="UniProtKB-KW"/>
</dbReference>
<dbReference type="PANTHER" id="PTHR12280:SF20">
    <property type="entry name" value="4'-PHOSPHOPANTETHEINE PHOSPHATASE"/>
    <property type="match status" value="1"/>
</dbReference>
<keyword evidence="2" id="KW-0067">ATP-binding</keyword>
<dbReference type="Gene3D" id="3.30.420.510">
    <property type="match status" value="1"/>
</dbReference>
<evidence type="ECO:0000256" key="1">
    <source>
        <dbReference type="ARBA" id="ARBA00022741"/>
    </source>
</evidence>
<dbReference type="GeneID" id="9064488"/>
<name>C5L4T0_PERM5</name>
<dbReference type="GO" id="GO:0005634">
    <property type="term" value="C:nucleus"/>
    <property type="evidence" value="ECO:0007669"/>
    <property type="project" value="TreeGrafter"/>
</dbReference>
<dbReference type="GO" id="GO:0004594">
    <property type="term" value="F:pantothenate kinase activity"/>
    <property type="evidence" value="ECO:0007669"/>
    <property type="project" value="TreeGrafter"/>
</dbReference>
<evidence type="ECO:0000313" key="4">
    <source>
        <dbReference type="EMBL" id="EER08271.1"/>
    </source>
</evidence>
<keyword evidence="3" id="KW-0173">Coenzyme A biosynthesis</keyword>
<keyword evidence="5" id="KW-1185">Reference proteome</keyword>
<evidence type="ECO:0008006" key="6">
    <source>
        <dbReference type="Google" id="ProtNLM"/>
    </source>
</evidence>
<dbReference type="Gene3D" id="3.30.420.40">
    <property type="match status" value="1"/>
</dbReference>
<dbReference type="GO" id="GO:0015937">
    <property type="term" value="P:coenzyme A biosynthetic process"/>
    <property type="evidence" value="ECO:0007669"/>
    <property type="project" value="UniProtKB-KW"/>
</dbReference>
<evidence type="ECO:0000256" key="3">
    <source>
        <dbReference type="ARBA" id="ARBA00022993"/>
    </source>
</evidence>
<proteinExistence type="predicted"/>
<sequence>MAFLELVVLEHYPLGTLPRPTIRATGGGAVKFASVIRERLDADIVKVDEMDSLVSGLSLLLNTDGSLFQYNIKHKRRQVIDTSAMEGVEGRGFFPFLLCNIGSGVSILKVEGPGKYQRVSGTSVGGGTVLGLGSLMFNAQSFEEIIELSRWGDARRSDLSVGDLMGTQPGSEHGMWSDDTLASSMGKLFVTDRPRTTAKEGNELPGNLCAGFTASEVGRPRPAREDLAQSLIQMVSYNIGYISYLVAKINKCRTIFCSGKYVNKHEPTMASISYAVEWYQQWGQPQEQNRQTDHIRPPPVEASEDGTCNATTMTLPIPLRSHDKSPTPALPPSSIGLGDPVEVLFLQHEGYVGAIGALIVDLSKTSRV</sequence>
<evidence type="ECO:0000313" key="5">
    <source>
        <dbReference type="Proteomes" id="UP000007800"/>
    </source>
</evidence>
<protein>
    <recommendedName>
        <fullName evidence="6">Pantothenate kinase</fullName>
    </recommendedName>
</protein>
<dbReference type="Proteomes" id="UP000007800">
    <property type="component" value="Unassembled WGS sequence"/>
</dbReference>
<dbReference type="OMA" id="WSKGAKQ"/>
<dbReference type="InterPro" id="IPR004567">
    <property type="entry name" value="Type_II_PanK"/>
</dbReference>
<dbReference type="AlphaFoldDB" id="C5L4T0"/>
<evidence type="ECO:0000256" key="2">
    <source>
        <dbReference type="ARBA" id="ARBA00022840"/>
    </source>
</evidence>
<dbReference type="RefSeq" id="XP_002776455.1">
    <property type="nucleotide sequence ID" value="XM_002776409.1"/>
</dbReference>
<dbReference type="InParanoid" id="C5L4T0"/>
<dbReference type="InterPro" id="IPR043129">
    <property type="entry name" value="ATPase_NBD"/>
</dbReference>
<gene>
    <name evidence="4" type="ORF">Pmar_PMAR007942</name>
</gene>
<dbReference type="PANTHER" id="PTHR12280">
    <property type="entry name" value="PANTOTHENATE KINASE"/>
    <property type="match status" value="1"/>
</dbReference>